<keyword evidence="2" id="KW-1185">Reference proteome</keyword>
<sequence>MTPQRVQELAGLSSLPETTWTITTGFASEELDNPEELQYCVVDGWAQLKRVDNGSTGEEARIWFEGKKRIAWSGHAEAQKSDDTNRTH</sequence>
<feature type="non-terminal residue" evidence="1">
    <location>
        <position position="88"/>
    </location>
</feature>
<accession>A0A5N6W8S3</accession>
<dbReference type="AlphaFoldDB" id="A0A5N6W8S3"/>
<dbReference type="Proteomes" id="UP000325433">
    <property type="component" value="Unassembled WGS sequence"/>
</dbReference>
<name>A0A5N6W8S3_9EURO</name>
<evidence type="ECO:0000313" key="1">
    <source>
        <dbReference type="EMBL" id="KAE8317265.1"/>
    </source>
</evidence>
<reference evidence="2" key="1">
    <citation type="submission" date="2019-04" db="EMBL/GenBank/DDBJ databases">
        <title>Friends and foes A comparative genomics studyof 23 Aspergillus species from section Flavi.</title>
        <authorList>
            <consortium name="DOE Joint Genome Institute"/>
            <person name="Kjaerbolling I."/>
            <person name="Vesth T."/>
            <person name="Frisvad J.C."/>
            <person name="Nybo J.L."/>
            <person name="Theobald S."/>
            <person name="Kildgaard S."/>
            <person name="Isbrandt T."/>
            <person name="Kuo A."/>
            <person name="Sato A."/>
            <person name="Lyhne E.K."/>
            <person name="Kogle M.E."/>
            <person name="Wiebenga A."/>
            <person name="Kun R.S."/>
            <person name="Lubbers R.J."/>
            <person name="Makela M.R."/>
            <person name="Barry K."/>
            <person name="Chovatia M."/>
            <person name="Clum A."/>
            <person name="Daum C."/>
            <person name="Haridas S."/>
            <person name="He G."/>
            <person name="LaButti K."/>
            <person name="Lipzen A."/>
            <person name="Mondo S."/>
            <person name="Riley R."/>
            <person name="Salamov A."/>
            <person name="Simmons B.A."/>
            <person name="Magnuson J.K."/>
            <person name="Henrissat B."/>
            <person name="Mortensen U.H."/>
            <person name="Larsen T.O."/>
            <person name="Devries R.P."/>
            <person name="Grigoriev I.V."/>
            <person name="Machida M."/>
            <person name="Baker S.E."/>
            <person name="Andersen M.R."/>
        </authorList>
    </citation>
    <scope>NUCLEOTIDE SEQUENCE [LARGE SCALE GENOMIC DNA]</scope>
    <source>
        <strain evidence="2">CBS 130015</strain>
    </source>
</reference>
<dbReference type="EMBL" id="ML738302">
    <property type="protein sequence ID" value="KAE8317265.1"/>
    <property type="molecule type" value="Genomic_DNA"/>
</dbReference>
<protein>
    <submittedName>
        <fullName evidence="1">Uncharacterized protein</fullName>
    </submittedName>
</protein>
<gene>
    <name evidence="1" type="ORF">BDV41DRAFT_526278</name>
</gene>
<evidence type="ECO:0000313" key="2">
    <source>
        <dbReference type="Proteomes" id="UP000325433"/>
    </source>
</evidence>
<organism evidence="1 2">
    <name type="scientific">Aspergillus transmontanensis</name>
    <dbReference type="NCBI Taxonomy" id="1034304"/>
    <lineage>
        <taxon>Eukaryota</taxon>
        <taxon>Fungi</taxon>
        <taxon>Dikarya</taxon>
        <taxon>Ascomycota</taxon>
        <taxon>Pezizomycotina</taxon>
        <taxon>Eurotiomycetes</taxon>
        <taxon>Eurotiomycetidae</taxon>
        <taxon>Eurotiales</taxon>
        <taxon>Aspergillaceae</taxon>
        <taxon>Aspergillus</taxon>
        <taxon>Aspergillus subgen. Circumdati</taxon>
    </lineage>
</organism>
<proteinExistence type="predicted"/>